<reference evidence="1 2" key="1">
    <citation type="submission" date="2015-01" db="EMBL/GenBank/DDBJ databases">
        <title>Genome Sequencing of Rickettsiales.</title>
        <authorList>
            <person name="Daugherty S.C."/>
            <person name="Su Q."/>
            <person name="Abolude K."/>
            <person name="Beier-Sexton M."/>
            <person name="Carlyon J.A."/>
            <person name="Carter R."/>
            <person name="Day N.P."/>
            <person name="Dumler S.J."/>
            <person name="Dyachenko V."/>
            <person name="Godinez A."/>
            <person name="Kurtti T.J."/>
            <person name="Lichay M."/>
            <person name="Mullins K.E."/>
            <person name="Ott S."/>
            <person name="Pappas-Brown V."/>
            <person name="Paris D.H."/>
            <person name="Patel P."/>
            <person name="Richards A.L."/>
            <person name="Sadzewicz L."/>
            <person name="Sears K."/>
            <person name="Seidman D."/>
            <person name="Sengamalay N."/>
            <person name="Stenos J."/>
            <person name="Tallon L.J."/>
            <person name="Vincent G."/>
            <person name="Fraser C.M."/>
            <person name="Munderloh U."/>
            <person name="Dunning-Hotopp J.C."/>
        </authorList>
    </citation>
    <scope>NUCLEOTIDE SEQUENCE [LARGE SCALE GENOMIC DNA]</scope>
    <source>
        <strain evidence="1 2">Ac/Pa</strain>
    </source>
</reference>
<protein>
    <submittedName>
        <fullName evidence="1">Uncharacterized protein</fullName>
    </submittedName>
</protein>
<name>A0A0F3N6X0_RICAM</name>
<gene>
    <name evidence="1" type="ORF">APHACPA_1693</name>
</gene>
<proteinExistence type="predicted"/>
<dbReference type="EMBL" id="LANR01000001">
    <property type="protein sequence ID" value="KJV62659.1"/>
    <property type="molecule type" value="Genomic_DNA"/>
</dbReference>
<accession>A0A0F3N6X0</accession>
<dbReference type="AlphaFoldDB" id="A0A0F3N6X0"/>
<comment type="caution">
    <text evidence="1">The sequence shown here is derived from an EMBL/GenBank/DDBJ whole genome shotgun (WGS) entry which is preliminary data.</text>
</comment>
<evidence type="ECO:0000313" key="1">
    <source>
        <dbReference type="EMBL" id="KJV62659.1"/>
    </source>
</evidence>
<dbReference type="Proteomes" id="UP000033556">
    <property type="component" value="Unassembled WGS sequence"/>
</dbReference>
<sequence>MSFLRKQESKKIAIQNYVFDEINIIKKQVFICLTGFPLPRE</sequence>
<dbReference type="PATRIC" id="fig|1359164.3.peg.1674"/>
<keyword evidence="2" id="KW-1185">Reference proteome</keyword>
<evidence type="ECO:0000313" key="2">
    <source>
        <dbReference type="Proteomes" id="UP000033556"/>
    </source>
</evidence>
<organism evidence="1 2">
    <name type="scientific">Rickettsia amblyommatis str. Ac/Pa</name>
    <dbReference type="NCBI Taxonomy" id="1359164"/>
    <lineage>
        <taxon>Bacteria</taxon>
        <taxon>Pseudomonadati</taxon>
        <taxon>Pseudomonadota</taxon>
        <taxon>Alphaproteobacteria</taxon>
        <taxon>Rickettsiales</taxon>
        <taxon>Rickettsiaceae</taxon>
        <taxon>Rickettsieae</taxon>
        <taxon>Rickettsia</taxon>
        <taxon>spotted fever group</taxon>
    </lineage>
</organism>